<protein>
    <submittedName>
        <fullName evidence="2">Uncharacterized protein</fullName>
    </submittedName>
</protein>
<sequence length="199" mass="22613">MQNLPEGEVPETVSSGGCANHYEGRETLSSRWYRFRTQGSMDFRSTNTNTNKRVRVYFKVTELSNGGIIHSVSALLLDFETDNMALNSITFTSISDGIQSLDKKEVTYTKSFTLNIEKSLTKKLNSAKRNQISYKCTGGGFTAELDAVTFELFLNACEIYYSQSTQTFSDVKTDVSLINMETQYKEHTKYVKIRMYSLQ</sequence>
<evidence type="ECO:0000313" key="2">
    <source>
        <dbReference type="EMBL" id="CAC5421254.1"/>
    </source>
</evidence>
<dbReference type="Proteomes" id="UP000507470">
    <property type="component" value="Unassembled WGS sequence"/>
</dbReference>
<feature type="region of interest" description="Disordered" evidence="1">
    <location>
        <begin position="1"/>
        <end position="22"/>
    </location>
</feature>
<dbReference type="AlphaFoldDB" id="A0A6J8EKX7"/>
<evidence type="ECO:0000313" key="3">
    <source>
        <dbReference type="Proteomes" id="UP000507470"/>
    </source>
</evidence>
<organism evidence="2 3">
    <name type="scientific">Mytilus coruscus</name>
    <name type="common">Sea mussel</name>
    <dbReference type="NCBI Taxonomy" id="42192"/>
    <lineage>
        <taxon>Eukaryota</taxon>
        <taxon>Metazoa</taxon>
        <taxon>Spiralia</taxon>
        <taxon>Lophotrochozoa</taxon>
        <taxon>Mollusca</taxon>
        <taxon>Bivalvia</taxon>
        <taxon>Autobranchia</taxon>
        <taxon>Pteriomorphia</taxon>
        <taxon>Mytilida</taxon>
        <taxon>Mytiloidea</taxon>
        <taxon>Mytilidae</taxon>
        <taxon>Mytilinae</taxon>
        <taxon>Mytilus</taxon>
    </lineage>
</organism>
<evidence type="ECO:0000256" key="1">
    <source>
        <dbReference type="SAM" id="MobiDB-lite"/>
    </source>
</evidence>
<accession>A0A6J8EKX7</accession>
<dbReference type="OrthoDB" id="6198075at2759"/>
<dbReference type="EMBL" id="CACVKT020009308">
    <property type="protein sequence ID" value="CAC5421254.1"/>
    <property type="molecule type" value="Genomic_DNA"/>
</dbReference>
<keyword evidence="3" id="KW-1185">Reference proteome</keyword>
<proteinExistence type="predicted"/>
<gene>
    <name evidence="2" type="ORF">MCOR_53394</name>
</gene>
<reference evidence="2 3" key="1">
    <citation type="submission" date="2020-06" db="EMBL/GenBank/DDBJ databases">
        <authorList>
            <person name="Li R."/>
            <person name="Bekaert M."/>
        </authorList>
    </citation>
    <scope>NUCLEOTIDE SEQUENCE [LARGE SCALE GENOMIC DNA]</scope>
    <source>
        <strain evidence="3">wild</strain>
    </source>
</reference>
<name>A0A6J8EKX7_MYTCO</name>